<feature type="transmembrane region" description="Helical" evidence="4">
    <location>
        <begin position="35"/>
        <end position="51"/>
    </location>
</feature>
<feature type="transmembrane region" description="Helical" evidence="4">
    <location>
        <begin position="57"/>
        <end position="75"/>
    </location>
</feature>
<dbReference type="EMBL" id="SNXI01000015">
    <property type="protein sequence ID" value="TDP30740.1"/>
    <property type="molecule type" value="Genomic_DNA"/>
</dbReference>
<evidence type="ECO:0000256" key="1">
    <source>
        <dbReference type="ARBA" id="ARBA00001946"/>
    </source>
</evidence>
<gene>
    <name evidence="6" type="ORF">DEU29_11523</name>
</gene>
<keyword evidence="4" id="KW-1133">Transmembrane helix</keyword>
<reference evidence="6 7" key="1">
    <citation type="submission" date="2019-03" db="EMBL/GenBank/DDBJ databases">
        <title>Freshwater and sediment microbial communities from various areas in North America, analyzing microbe dynamics in response to fracking.</title>
        <authorList>
            <person name="Lamendella R."/>
        </authorList>
    </citation>
    <scope>NUCLEOTIDE SEQUENCE [LARGE SCALE GENOMIC DNA]</scope>
    <source>
        <strain evidence="6 7">18_TX</strain>
    </source>
</reference>
<dbReference type="OrthoDB" id="9812260at2"/>
<feature type="transmembrane region" description="Helical" evidence="4">
    <location>
        <begin position="82"/>
        <end position="100"/>
    </location>
</feature>
<dbReference type="NCBIfam" id="TIGR00254">
    <property type="entry name" value="GGDEF"/>
    <property type="match status" value="1"/>
</dbReference>
<dbReference type="Proteomes" id="UP000295531">
    <property type="component" value="Unassembled WGS sequence"/>
</dbReference>
<protein>
    <recommendedName>
        <fullName evidence="2">diguanylate cyclase</fullName>
        <ecNumber evidence="2">2.7.7.65</ecNumber>
    </recommendedName>
</protein>
<evidence type="ECO:0000259" key="5">
    <source>
        <dbReference type="PROSITE" id="PS50887"/>
    </source>
</evidence>
<sequence length="342" mass="38328">MDATQKQKQQPINAQSTTEDVVSLFTRKVANRTQWGAFAVVLPLAIVQGYAENWLMTAWLTAFCCYSLSLALISRHRNLRQIQLLAFVTLLAIAACYSTFINGINGFVWSFPVMASIVFLLRRRLAIITAFCFYALITGVAVIAMPLDLVWRGSLSLGAVLVLTLTLLVLLERMQTSFTQLATTDTLTGLYNRKRLTSELDSALARYRRNQQPVSLVICDIDWFKPLNDKFGHLQGDRLLVQAAQLIQDSVRNTDTVYRVGGEEFLVLMSDTDRAGAAVAAEKLRHQFAAQDFKLKGAETRMTLSAGVAQLKNDEHWTDWLERADQRLYQAKAAGRNKVVSD</sequence>
<feature type="domain" description="GGDEF" evidence="5">
    <location>
        <begin position="212"/>
        <end position="342"/>
    </location>
</feature>
<keyword evidence="4" id="KW-0812">Transmembrane</keyword>
<dbReference type="EC" id="2.7.7.65" evidence="2"/>
<dbReference type="PANTHER" id="PTHR45138:SF9">
    <property type="entry name" value="DIGUANYLATE CYCLASE DGCM-RELATED"/>
    <property type="match status" value="1"/>
</dbReference>
<dbReference type="InterPro" id="IPR000160">
    <property type="entry name" value="GGDEF_dom"/>
</dbReference>
<dbReference type="SMART" id="SM00267">
    <property type="entry name" value="GGDEF"/>
    <property type="match status" value="1"/>
</dbReference>
<evidence type="ECO:0000256" key="3">
    <source>
        <dbReference type="ARBA" id="ARBA00034247"/>
    </source>
</evidence>
<keyword evidence="4" id="KW-0472">Membrane</keyword>
<comment type="cofactor">
    <cofactor evidence="1">
        <name>Mg(2+)</name>
        <dbReference type="ChEBI" id="CHEBI:18420"/>
    </cofactor>
</comment>
<name>A0A4R6P1K1_9GAMM</name>
<dbReference type="PANTHER" id="PTHR45138">
    <property type="entry name" value="REGULATORY COMPONENTS OF SENSORY TRANSDUCTION SYSTEM"/>
    <property type="match status" value="1"/>
</dbReference>
<feature type="transmembrane region" description="Helical" evidence="4">
    <location>
        <begin position="153"/>
        <end position="171"/>
    </location>
</feature>
<dbReference type="InterPro" id="IPR043128">
    <property type="entry name" value="Rev_trsase/Diguanyl_cyclase"/>
</dbReference>
<keyword evidence="7" id="KW-1185">Reference proteome</keyword>
<dbReference type="InterPro" id="IPR050469">
    <property type="entry name" value="Diguanylate_Cyclase"/>
</dbReference>
<dbReference type="InterPro" id="IPR029787">
    <property type="entry name" value="Nucleotide_cyclase"/>
</dbReference>
<comment type="caution">
    <text evidence="6">The sequence shown here is derived from an EMBL/GenBank/DDBJ whole genome shotgun (WGS) entry which is preliminary data.</text>
</comment>
<dbReference type="GO" id="GO:0052621">
    <property type="term" value="F:diguanylate cyclase activity"/>
    <property type="evidence" value="ECO:0007669"/>
    <property type="project" value="UniProtKB-EC"/>
</dbReference>
<dbReference type="SUPFAM" id="SSF55073">
    <property type="entry name" value="Nucleotide cyclase"/>
    <property type="match status" value="1"/>
</dbReference>
<feature type="transmembrane region" description="Helical" evidence="4">
    <location>
        <begin position="128"/>
        <end position="147"/>
    </location>
</feature>
<evidence type="ECO:0000256" key="2">
    <source>
        <dbReference type="ARBA" id="ARBA00012528"/>
    </source>
</evidence>
<dbReference type="FunFam" id="3.30.70.270:FF:000001">
    <property type="entry name" value="Diguanylate cyclase domain protein"/>
    <property type="match status" value="1"/>
</dbReference>
<accession>A0A4R6P1K1</accession>
<dbReference type="CDD" id="cd01949">
    <property type="entry name" value="GGDEF"/>
    <property type="match status" value="1"/>
</dbReference>
<evidence type="ECO:0000256" key="4">
    <source>
        <dbReference type="SAM" id="Phobius"/>
    </source>
</evidence>
<proteinExistence type="predicted"/>
<dbReference type="Gene3D" id="3.30.70.270">
    <property type="match status" value="1"/>
</dbReference>
<evidence type="ECO:0000313" key="7">
    <source>
        <dbReference type="Proteomes" id="UP000295531"/>
    </source>
</evidence>
<dbReference type="RefSeq" id="WP_133540294.1">
    <property type="nucleotide sequence ID" value="NZ_SNXI01000015.1"/>
</dbReference>
<evidence type="ECO:0000313" key="6">
    <source>
        <dbReference type="EMBL" id="TDP30740.1"/>
    </source>
</evidence>
<organism evidence="6 7">
    <name type="scientific">Idiomarina aquatica</name>
    <dbReference type="NCBI Taxonomy" id="1327752"/>
    <lineage>
        <taxon>Bacteria</taxon>
        <taxon>Pseudomonadati</taxon>
        <taxon>Pseudomonadota</taxon>
        <taxon>Gammaproteobacteria</taxon>
        <taxon>Alteromonadales</taxon>
        <taxon>Idiomarinaceae</taxon>
        <taxon>Idiomarina</taxon>
    </lineage>
</organism>
<dbReference type="AlphaFoldDB" id="A0A4R6P1K1"/>
<dbReference type="Pfam" id="PF00990">
    <property type="entry name" value="GGDEF"/>
    <property type="match status" value="1"/>
</dbReference>
<comment type="catalytic activity">
    <reaction evidence="3">
        <text>2 GTP = 3',3'-c-di-GMP + 2 diphosphate</text>
        <dbReference type="Rhea" id="RHEA:24898"/>
        <dbReference type="ChEBI" id="CHEBI:33019"/>
        <dbReference type="ChEBI" id="CHEBI:37565"/>
        <dbReference type="ChEBI" id="CHEBI:58805"/>
        <dbReference type="EC" id="2.7.7.65"/>
    </reaction>
</comment>
<dbReference type="PROSITE" id="PS50887">
    <property type="entry name" value="GGDEF"/>
    <property type="match status" value="1"/>
</dbReference>